<comment type="caution">
    <text evidence="2">The sequence shown here is derived from an EMBL/GenBank/DDBJ whole genome shotgun (WGS) entry which is preliminary data.</text>
</comment>
<evidence type="ECO:0000259" key="1">
    <source>
        <dbReference type="PROSITE" id="PS50994"/>
    </source>
</evidence>
<dbReference type="RefSeq" id="WP_154459556.1">
    <property type="nucleotide sequence ID" value="NZ_VUMM01000003.1"/>
</dbReference>
<sequence>MDHKTAQEIALKRYGFIAPFVSGNIDTYKSKSDFFRDAGSKAGVHPHTVRRWYNRYLKFGFDGLIPKPRNDSNQYRKLDGDVQNQIIYILSEYPKLPATIVYQRLLDTNTIVKKDVSLSTVNRFVQKYKDSKGITPIKDMRRYECEHINEVWCGDSSVGPYLKVDGKKQRTYIIALIDDASRMIVGIDIFFNDNFVNLMSVIRGAVIKYGKPKKFNFDNGANYRSSQMNLLAARIGTIIHYNPARTPTGKAKIERWFRTLKDQWMSQLCMNDFKDIEELRKSLFAYVQEYNQRIHSSLNGKSPMERFFSESTLIIRMSDQEVERSFLLEIERKVSNDSVIVIDEKEYEVNYKYQGQKLLIRYSPDLKKVYVVDSISKELEPIQLLDKNKNATMHRHKLKLSELGGQ</sequence>
<dbReference type="PANTHER" id="PTHR35004">
    <property type="entry name" value="TRANSPOSASE RV3428C-RELATED"/>
    <property type="match status" value="1"/>
</dbReference>
<dbReference type="PANTHER" id="PTHR35004:SF6">
    <property type="entry name" value="TRANSPOSASE"/>
    <property type="match status" value="1"/>
</dbReference>
<dbReference type="AlphaFoldDB" id="A0A7X2N248"/>
<dbReference type="EMBL" id="VUMM01000003">
    <property type="protein sequence ID" value="MSS01090.1"/>
    <property type="molecule type" value="Genomic_DNA"/>
</dbReference>
<dbReference type="GO" id="GO:0015074">
    <property type="term" value="P:DNA integration"/>
    <property type="evidence" value="ECO:0007669"/>
    <property type="project" value="InterPro"/>
</dbReference>
<dbReference type="PROSITE" id="PS50994">
    <property type="entry name" value="INTEGRASE"/>
    <property type="match status" value="1"/>
</dbReference>
<dbReference type="InterPro" id="IPR012337">
    <property type="entry name" value="RNaseH-like_sf"/>
</dbReference>
<dbReference type="Pfam" id="PF13565">
    <property type="entry name" value="HTH_32"/>
    <property type="match status" value="1"/>
</dbReference>
<dbReference type="InterPro" id="IPR001584">
    <property type="entry name" value="Integrase_cat-core"/>
</dbReference>
<organism evidence="2 3">
    <name type="scientific">Floccifex porci</name>
    <dbReference type="NCBI Taxonomy" id="2606629"/>
    <lineage>
        <taxon>Bacteria</taxon>
        <taxon>Bacillati</taxon>
        <taxon>Bacillota</taxon>
        <taxon>Erysipelotrichia</taxon>
        <taxon>Erysipelotrichales</taxon>
        <taxon>Erysipelotrichaceae</taxon>
        <taxon>Floccifex</taxon>
    </lineage>
</organism>
<evidence type="ECO:0000313" key="3">
    <source>
        <dbReference type="Proteomes" id="UP000470082"/>
    </source>
</evidence>
<dbReference type="InterPro" id="IPR036397">
    <property type="entry name" value="RNaseH_sf"/>
</dbReference>
<evidence type="ECO:0000313" key="2">
    <source>
        <dbReference type="EMBL" id="MSS01090.1"/>
    </source>
</evidence>
<dbReference type="InterPro" id="IPR009057">
    <property type="entry name" value="Homeodomain-like_sf"/>
</dbReference>
<reference evidence="2 3" key="1">
    <citation type="submission" date="2019-08" db="EMBL/GenBank/DDBJ databases">
        <title>In-depth cultivation of the pig gut microbiome towards novel bacterial diversity and tailored functional studies.</title>
        <authorList>
            <person name="Wylensek D."/>
            <person name="Hitch T.C.A."/>
            <person name="Clavel T."/>
        </authorList>
    </citation>
    <scope>NUCLEOTIDE SEQUENCE [LARGE SCALE GENOMIC DNA]</scope>
    <source>
        <strain evidence="2 3">LKV-178-WT-2G</strain>
    </source>
</reference>
<proteinExistence type="predicted"/>
<protein>
    <submittedName>
        <fullName evidence="2">DDE-type integrase/transposase/recombinase</fullName>
    </submittedName>
</protein>
<accession>A0A7X2N248</accession>
<feature type="domain" description="Integrase catalytic" evidence="1">
    <location>
        <begin position="132"/>
        <end position="311"/>
    </location>
</feature>
<dbReference type="Gene3D" id="3.30.420.10">
    <property type="entry name" value="Ribonuclease H-like superfamily/Ribonuclease H"/>
    <property type="match status" value="1"/>
</dbReference>
<gene>
    <name evidence="2" type="ORF">FYJ50_03000</name>
</gene>
<dbReference type="Pfam" id="PF00665">
    <property type="entry name" value="rve"/>
    <property type="match status" value="1"/>
</dbReference>
<dbReference type="GO" id="GO:0003676">
    <property type="term" value="F:nucleic acid binding"/>
    <property type="evidence" value="ECO:0007669"/>
    <property type="project" value="InterPro"/>
</dbReference>
<dbReference type="SUPFAM" id="SSF46689">
    <property type="entry name" value="Homeodomain-like"/>
    <property type="match status" value="1"/>
</dbReference>
<keyword evidence="3" id="KW-1185">Reference proteome</keyword>
<name>A0A7X2N248_9FIRM</name>
<dbReference type="Proteomes" id="UP000470082">
    <property type="component" value="Unassembled WGS sequence"/>
</dbReference>
<dbReference type="SUPFAM" id="SSF53098">
    <property type="entry name" value="Ribonuclease H-like"/>
    <property type="match status" value="1"/>
</dbReference>